<sequence length="104" mass="11942">MKTPLLRCFIKQENNQWVAVCIDLNLAAQADSSNEAKQRLEAMIKSYVTEALTIDKNYAEQLLSRKAPFSLILEYYFAVFIQKIKAFNPTHLQIFSETLPSQVV</sequence>
<evidence type="ECO:0000313" key="1">
    <source>
        <dbReference type="EMBL" id="UXE60466.1"/>
    </source>
</evidence>
<protein>
    <recommendedName>
        <fullName evidence="2">DUF1902 domain-containing protein</fullName>
    </recommendedName>
</protein>
<dbReference type="EMBL" id="CP073041">
    <property type="protein sequence ID" value="UXE60466.1"/>
    <property type="molecule type" value="Genomic_DNA"/>
</dbReference>
<organism evidence="1">
    <name type="scientific">Woronichinia naegeliana WA131</name>
    <dbReference type="NCBI Taxonomy" id="2824559"/>
    <lineage>
        <taxon>Bacteria</taxon>
        <taxon>Bacillati</taxon>
        <taxon>Cyanobacteriota</taxon>
        <taxon>Cyanophyceae</taxon>
        <taxon>Synechococcales</taxon>
        <taxon>Coelosphaeriaceae</taxon>
        <taxon>Woronichinia</taxon>
    </lineage>
</organism>
<gene>
    <name evidence="1" type="ORF">KA717_33785</name>
</gene>
<proteinExistence type="predicted"/>
<dbReference type="AlphaFoldDB" id="A0A977KV18"/>
<dbReference type="Proteomes" id="UP001065613">
    <property type="component" value="Chromosome"/>
</dbReference>
<name>A0A977KV18_9CYAN</name>
<reference evidence="1" key="1">
    <citation type="submission" date="2021-04" db="EMBL/GenBank/DDBJ databases">
        <title>Genome sequence of Woronichinia naegeliana from Washington state freshwater lake bloom.</title>
        <authorList>
            <person name="Dreher T.W."/>
        </authorList>
    </citation>
    <scope>NUCLEOTIDE SEQUENCE</scope>
    <source>
        <strain evidence="1">WA131</strain>
    </source>
</reference>
<dbReference type="SUPFAM" id="SSF143100">
    <property type="entry name" value="TTHA1013/TTHA0281-like"/>
    <property type="match status" value="1"/>
</dbReference>
<dbReference type="KEGG" id="wna:KA717_33785"/>
<accession>A0A977KV18</accession>
<evidence type="ECO:0008006" key="2">
    <source>
        <dbReference type="Google" id="ProtNLM"/>
    </source>
</evidence>
<dbReference type="InterPro" id="IPR035069">
    <property type="entry name" value="TTHA1013/TTHA0281-like"/>
</dbReference>